<dbReference type="PANTHER" id="PTHR46288:SF27">
    <property type="entry name" value="CYSTEINE_HISTIDINE-RICH C1 DOMAIN FAMILY PROTEIN"/>
    <property type="match status" value="1"/>
</dbReference>
<dbReference type="InterPro" id="IPR046349">
    <property type="entry name" value="C1-like_sf"/>
</dbReference>
<evidence type="ECO:0000313" key="5">
    <source>
        <dbReference type="Proteomes" id="UP001187471"/>
    </source>
</evidence>
<evidence type="ECO:0000256" key="1">
    <source>
        <dbReference type="ARBA" id="ARBA00022737"/>
    </source>
</evidence>
<feature type="domain" description="DC1" evidence="3">
    <location>
        <begin position="370"/>
        <end position="418"/>
    </location>
</feature>
<proteinExistence type="predicted"/>
<evidence type="ECO:0000259" key="3">
    <source>
        <dbReference type="Pfam" id="PF03107"/>
    </source>
</evidence>
<evidence type="ECO:0000313" key="4">
    <source>
        <dbReference type="EMBL" id="KAK2988048.1"/>
    </source>
</evidence>
<dbReference type="EMBL" id="JAVXUO010000919">
    <property type="protein sequence ID" value="KAK2988048.1"/>
    <property type="molecule type" value="Genomic_DNA"/>
</dbReference>
<evidence type="ECO:0000256" key="2">
    <source>
        <dbReference type="SAM" id="MobiDB-lite"/>
    </source>
</evidence>
<feature type="compositionally biased region" description="Polar residues" evidence="2">
    <location>
        <begin position="205"/>
        <end position="214"/>
    </location>
</feature>
<protein>
    <recommendedName>
        <fullName evidence="3">DC1 domain-containing protein</fullName>
    </recommendedName>
</protein>
<feature type="region of interest" description="Disordered" evidence="2">
    <location>
        <begin position="188"/>
        <end position="232"/>
    </location>
</feature>
<comment type="caution">
    <text evidence="4">The sequence shown here is derived from an EMBL/GenBank/DDBJ whole genome shotgun (WGS) entry which is preliminary data.</text>
</comment>
<feature type="domain" description="DC1" evidence="3">
    <location>
        <begin position="7"/>
        <end position="53"/>
    </location>
</feature>
<feature type="domain" description="DC1" evidence="3">
    <location>
        <begin position="63"/>
        <end position="111"/>
    </location>
</feature>
<name>A0AA88UNV3_9ASTE</name>
<gene>
    <name evidence="4" type="ORF">RJ640_001989</name>
</gene>
<feature type="region of interest" description="Disordered" evidence="2">
    <location>
        <begin position="249"/>
        <end position="275"/>
    </location>
</feature>
<reference evidence="4" key="1">
    <citation type="submission" date="2022-12" db="EMBL/GenBank/DDBJ databases">
        <title>Draft genome assemblies for two species of Escallonia (Escalloniales).</title>
        <authorList>
            <person name="Chanderbali A."/>
            <person name="Dervinis C."/>
            <person name="Anghel I."/>
            <person name="Soltis D."/>
            <person name="Soltis P."/>
            <person name="Zapata F."/>
        </authorList>
    </citation>
    <scope>NUCLEOTIDE SEQUENCE</scope>
    <source>
        <strain evidence="4">UCBG92.1500</strain>
        <tissue evidence="4">Leaf</tissue>
    </source>
</reference>
<dbReference type="PANTHER" id="PTHR46288">
    <property type="entry name" value="PHORBOL-ESTER/DAG-TYPE DOMAIN-CONTAINING PROTEIN"/>
    <property type="match status" value="1"/>
</dbReference>
<sequence length="527" mass="58526">MKQLNHFSHRHPLRLSGVQPEDQTICSGCDLDLVGPAYICTKAGCSFLLHESCFELPRRVRHKSHPKHPLVLLSSPPYSDGEFTCNACGESGHAFTFHCLTCKFDLHVECASLPETEDSDDHEHPVKLLYSFPEEEWKGGFVYTNFGSSYPPRVESLHTNPIQINYPIRSDSVPSFSPPIGVNPSTVPAQTHQPAHFSKPPNVDSHYTPQSEGIHSNAGPHNYSVKSDSVPSFSPPVGVNTNAAPAQTHQPVHFSKPPNFGPNHTPQPETLHDIPTPNYSMQSDSIPNFTAPMGGDATAPTAQTYQPAPPNHFSHHHPLHLLKLQEGDSKVCSGCEEDIVGSAYSCTESQCSHFLHKSCFELSRKIQHESHPEHPLVLLSSPPYKEEGEFTCNACYRIGKAFAYHCSTCKYDLHVNCAPLPKTVQREDHEHPLTLLYSSPLKKTEKGDEDLSFSCDVCHTSINEICWLYYCEKCNYGTHSDCVNAAETDPVLAAQLHMQRLQFQLEMSRQNAQFIINMGQSLANLAG</sequence>
<keyword evidence="1" id="KW-0677">Repeat</keyword>
<dbReference type="AlphaFoldDB" id="A0AA88UNV3"/>
<organism evidence="4 5">
    <name type="scientific">Escallonia rubra</name>
    <dbReference type="NCBI Taxonomy" id="112253"/>
    <lineage>
        <taxon>Eukaryota</taxon>
        <taxon>Viridiplantae</taxon>
        <taxon>Streptophyta</taxon>
        <taxon>Embryophyta</taxon>
        <taxon>Tracheophyta</taxon>
        <taxon>Spermatophyta</taxon>
        <taxon>Magnoliopsida</taxon>
        <taxon>eudicotyledons</taxon>
        <taxon>Gunneridae</taxon>
        <taxon>Pentapetalae</taxon>
        <taxon>asterids</taxon>
        <taxon>campanulids</taxon>
        <taxon>Escalloniales</taxon>
        <taxon>Escalloniaceae</taxon>
        <taxon>Escallonia</taxon>
    </lineage>
</organism>
<dbReference type="Proteomes" id="UP001187471">
    <property type="component" value="Unassembled WGS sequence"/>
</dbReference>
<dbReference type="InterPro" id="IPR004146">
    <property type="entry name" value="DC1"/>
</dbReference>
<dbReference type="SUPFAM" id="SSF57889">
    <property type="entry name" value="Cysteine-rich domain"/>
    <property type="match status" value="3"/>
</dbReference>
<feature type="domain" description="DC1" evidence="3">
    <location>
        <begin position="313"/>
        <end position="359"/>
    </location>
</feature>
<dbReference type="Pfam" id="PF03107">
    <property type="entry name" value="C1_2"/>
    <property type="match status" value="5"/>
</dbReference>
<feature type="domain" description="DC1" evidence="3">
    <location>
        <begin position="429"/>
        <end position="483"/>
    </location>
</feature>
<keyword evidence="5" id="KW-1185">Reference proteome</keyword>
<accession>A0AA88UNV3</accession>